<dbReference type="PANTHER" id="PTHR24559">
    <property type="entry name" value="TRANSPOSON TY3-I GAG-POL POLYPROTEIN"/>
    <property type="match status" value="1"/>
</dbReference>
<dbReference type="InterPro" id="IPR043128">
    <property type="entry name" value="Rev_trsase/Diguanyl_cyclase"/>
</dbReference>
<protein>
    <recommendedName>
        <fullName evidence="1">Reverse transcriptase domain-containing protein</fullName>
    </recommendedName>
</protein>
<organism evidence="2 3">
    <name type="scientific">Vitis vinifera</name>
    <name type="common">Grape</name>
    <dbReference type="NCBI Taxonomy" id="29760"/>
    <lineage>
        <taxon>Eukaryota</taxon>
        <taxon>Viridiplantae</taxon>
        <taxon>Streptophyta</taxon>
        <taxon>Embryophyta</taxon>
        <taxon>Tracheophyta</taxon>
        <taxon>Spermatophyta</taxon>
        <taxon>Magnoliopsida</taxon>
        <taxon>eudicotyledons</taxon>
        <taxon>Gunneridae</taxon>
        <taxon>Pentapetalae</taxon>
        <taxon>rosids</taxon>
        <taxon>Vitales</taxon>
        <taxon>Vitaceae</taxon>
        <taxon>Viteae</taxon>
        <taxon>Vitis</taxon>
    </lineage>
</organism>
<dbReference type="InterPro" id="IPR053134">
    <property type="entry name" value="RNA-dir_DNA_polymerase"/>
</dbReference>
<dbReference type="InterPro" id="IPR000477">
    <property type="entry name" value="RT_dom"/>
</dbReference>
<dbReference type="EMBL" id="QGNW01000814">
    <property type="protein sequence ID" value="RVW61693.1"/>
    <property type="molecule type" value="Genomic_DNA"/>
</dbReference>
<dbReference type="SUPFAM" id="SSF56672">
    <property type="entry name" value="DNA/RNA polymerases"/>
    <property type="match status" value="1"/>
</dbReference>
<dbReference type="InterPro" id="IPR043502">
    <property type="entry name" value="DNA/RNA_pol_sf"/>
</dbReference>
<feature type="domain" description="Reverse transcriptase" evidence="1">
    <location>
        <begin position="1"/>
        <end position="71"/>
    </location>
</feature>
<reference evidence="2 3" key="1">
    <citation type="journal article" date="2018" name="PLoS Genet.">
        <title>Population sequencing reveals clonal diversity and ancestral inbreeding in the grapevine cultivar Chardonnay.</title>
        <authorList>
            <person name="Roach M.J."/>
            <person name="Johnson D.L."/>
            <person name="Bohlmann J."/>
            <person name="van Vuuren H.J."/>
            <person name="Jones S.J."/>
            <person name="Pretorius I.S."/>
            <person name="Schmidt S.A."/>
            <person name="Borneman A.R."/>
        </authorList>
    </citation>
    <scope>NUCLEOTIDE SEQUENCE [LARGE SCALE GENOMIC DNA]</scope>
    <source>
        <strain evidence="3">cv. Chardonnay</strain>
        <tissue evidence="2">Leaf</tissue>
    </source>
</reference>
<dbReference type="CDD" id="cd01647">
    <property type="entry name" value="RT_LTR"/>
    <property type="match status" value="1"/>
</dbReference>
<dbReference type="PANTHER" id="PTHR24559:SF457">
    <property type="entry name" value="RNA-DIRECTED DNA POLYMERASE HOMOLOG"/>
    <property type="match status" value="1"/>
</dbReference>
<gene>
    <name evidence="2" type="ORF">CK203_065937</name>
</gene>
<dbReference type="Pfam" id="PF00078">
    <property type="entry name" value="RVT_1"/>
    <property type="match status" value="1"/>
</dbReference>
<proteinExistence type="predicted"/>
<dbReference type="Gene3D" id="3.30.70.270">
    <property type="match status" value="1"/>
</dbReference>
<accession>A0A438FP06</accession>
<name>A0A438FP06_VITVI</name>
<evidence type="ECO:0000259" key="1">
    <source>
        <dbReference type="Pfam" id="PF00078"/>
    </source>
</evidence>
<sequence length="223" mass="25703">MPFGLKNVGAIYQQATTTLLHDMMHWDVEVYVYDMIVKSRDRGDHLATLGCFFEMIRRYKLRLNPKKCTFDETFGKLLGRANTLMGPSGPRSKLIYLFDIDYEGQIGSRFNQASNLLTLGFRLQWALTQPLQDSTLLKALTLRLLQDIITQPSLKMAQIQDKARMTNKSALKDMQVVTVASTGRRPVKESPRPGREGYWEREKVFDLPRSVLDRFLNRLTGWP</sequence>
<comment type="caution">
    <text evidence="2">The sequence shown here is derived from an EMBL/GenBank/DDBJ whole genome shotgun (WGS) entry which is preliminary data.</text>
</comment>
<evidence type="ECO:0000313" key="3">
    <source>
        <dbReference type="Proteomes" id="UP000288805"/>
    </source>
</evidence>
<dbReference type="Proteomes" id="UP000288805">
    <property type="component" value="Unassembled WGS sequence"/>
</dbReference>
<dbReference type="AlphaFoldDB" id="A0A438FP06"/>
<evidence type="ECO:0000313" key="2">
    <source>
        <dbReference type="EMBL" id="RVW61693.1"/>
    </source>
</evidence>